<feature type="compositionally biased region" description="Basic and acidic residues" evidence="1">
    <location>
        <begin position="903"/>
        <end position="918"/>
    </location>
</feature>
<feature type="compositionally biased region" description="Basic and acidic residues" evidence="1">
    <location>
        <begin position="280"/>
        <end position="289"/>
    </location>
</feature>
<evidence type="ECO:0000313" key="2">
    <source>
        <dbReference type="EMBL" id="KAF1920189.1"/>
    </source>
</evidence>
<sequence length="918" mass="100110">MATSTWPVGNFRLGEHVASESSDSDQSAHSACSPQSPGAAKKSKAQKKKDRKQVGALTDDLDILLGAAFQKPNHHSVHAGAATDTAVAKTEPGCPTMEVDAPLKKLSKRTRQNMAKMEKRKLRRQDKLQRQAAGAGVQVPMLVDQQKQSSKNTAKARRERKKEERAKKVAEQYPDLRSKAAMTDQGATMTSANVEVKVEFRLGGLTFTSRSPRRLLMPSTLLYNSSPSPALPRFNTMDFVDDDNTPDNTVIAEAAQIVSRMANAVDKDKSKKDEKKRRRSEGNVKERKSGAAATGVNVTPVGPGGEEKKSDRKKNKEKGGDNAHTLEKKRKRDSEVGPEPPVGAQDDVASSKDDLVSTIERSRKTNQSTEKPSKKKVKSKRKSTDASTEKTQEQSANREVKPVADISTEEPVNKKKSKKDRNSTSLQKPDMSNADDPSVRAGNSQGRSPYVSTPKKTPVPLPPTSAFRKKLTTTSAGSPPERLVQSGRDVTEILVVETPPSCVSREMTTPFKTPVPFKLLGPADPEAGKDTRERECHGSPLTSSNLQRYTEPINDEPKPRPRGRAGSVSSASSMSIKDAFARQNKHSSNASDEACPLFPPSSQRKDSTDNTFTSALNELRSVIDFSREKQHLINHLSWRASNDAAGPLPCLSKATGCDASKERALRALKEDTSNLLSLAISNDTESLAFDRAVASSLAAETFLHHAILAHVPVPVGKLEGLYTLYCPKYAETHVDKYGFGQRTLSISRPTGFTSNVYTARLSCPPRPMTYTTLSFSVPPYASLESTVLTTSAEQYTMLLTVLGNGYILLRVDLGLFLKGKKSDMGEHAGQDVCMEFVGVKERDVKTKGAVHWAAAHELVSNPSVVKKTAHVETQNKTEKNKVDKSAVQESPKKKRGRPSNAELARRAAEKEAAQRAVS</sequence>
<dbReference type="AlphaFoldDB" id="A0A6A5QY25"/>
<evidence type="ECO:0000313" key="3">
    <source>
        <dbReference type="Proteomes" id="UP000800096"/>
    </source>
</evidence>
<feature type="region of interest" description="Disordered" evidence="1">
    <location>
        <begin position="16"/>
        <end position="55"/>
    </location>
</feature>
<dbReference type="EMBL" id="ML979132">
    <property type="protein sequence ID" value="KAF1920189.1"/>
    <property type="molecule type" value="Genomic_DNA"/>
</dbReference>
<name>A0A6A5QY25_AMPQU</name>
<feature type="region of interest" description="Disordered" evidence="1">
    <location>
        <begin position="262"/>
        <end position="486"/>
    </location>
</feature>
<feature type="compositionally biased region" description="Basic residues" evidence="1">
    <location>
        <begin position="41"/>
        <end position="51"/>
    </location>
</feature>
<feature type="compositionally biased region" description="Basic and acidic residues" evidence="1">
    <location>
        <begin position="869"/>
        <end position="886"/>
    </location>
</feature>
<feature type="compositionally biased region" description="Basic and acidic residues" evidence="1">
    <location>
        <begin position="317"/>
        <end position="326"/>
    </location>
</feature>
<feature type="region of interest" description="Disordered" evidence="1">
    <location>
        <begin position="867"/>
        <end position="918"/>
    </location>
</feature>
<feature type="compositionally biased region" description="Basic and acidic residues" evidence="1">
    <location>
        <begin position="526"/>
        <end position="537"/>
    </location>
</feature>
<organism evidence="2 3">
    <name type="scientific">Ampelomyces quisqualis</name>
    <name type="common">Powdery mildew agent</name>
    <dbReference type="NCBI Taxonomy" id="50730"/>
    <lineage>
        <taxon>Eukaryota</taxon>
        <taxon>Fungi</taxon>
        <taxon>Dikarya</taxon>
        <taxon>Ascomycota</taxon>
        <taxon>Pezizomycotina</taxon>
        <taxon>Dothideomycetes</taxon>
        <taxon>Pleosporomycetidae</taxon>
        <taxon>Pleosporales</taxon>
        <taxon>Pleosporineae</taxon>
        <taxon>Phaeosphaeriaceae</taxon>
        <taxon>Ampelomyces</taxon>
    </lineage>
</organism>
<feature type="region of interest" description="Disordered" evidence="1">
    <location>
        <begin position="504"/>
        <end position="609"/>
    </location>
</feature>
<accession>A0A6A5QY25</accession>
<feature type="compositionally biased region" description="Low complexity" evidence="1">
    <location>
        <begin position="19"/>
        <end position="40"/>
    </location>
</feature>
<feature type="region of interest" description="Disordered" evidence="1">
    <location>
        <begin position="91"/>
        <end position="171"/>
    </location>
</feature>
<dbReference type="Proteomes" id="UP000800096">
    <property type="component" value="Unassembled WGS sequence"/>
</dbReference>
<gene>
    <name evidence="2" type="ORF">BDU57DRAFT_525327</name>
</gene>
<protein>
    <submittedName>
        <fullName evidence="2">Uncharacterized protein</fullName>
    </submittedName>
</protein>
<evidence type="ECO:0000256" key="1">
    <source>
        <dbReference type="SAM" id="MobiDB-lite"/>
    </source>
</evidence>
<keyword evidence="3" id="KW-1185">Reference proteome</keyword>
<feature type="compositionally biased region" description="Basic and acidic residues" evidence="1">
    <location>
        <begin position="382"/>
        <end position="402"/>
    </location>
</feature>
<dbReference type="OrthoDB" id="3685818at2759"/>
<feature type="compositionally biased region" description="Basic and acidic residues" evidence="1">
    <location>
        <begin position="349"/>
        <end position="363"/>
    </location>
</feature>
<reference evidence="2" key="1">
    <citation type="journal article" date="2020" name="Stud. Mycol.">
        <title>101 Dothideomycetes genomes: a test case for predicting lifestyles and emergence of pathogens.</title>
        <authorList>
            <person name="Haridas S."/>
            <person name="Albert R."/>
            <person name="Binder M."/>
            <person name="Bloem J."/>
            <person name="Labutti K."/>
            <person name="Salamov A."/>
            <person name="Andreopoulos B."/>
            <person name="Baker S."/>
            <person name="Barry K."/>
            <person name="Bills G."/>
            <person name="Bluhm B."/>
            <person name="Cannon C."/>
            <person name="Castanera R."/>
            <person name="Culley D."/>
            <person name="Daum C."/>
            <person name="Ezra D."/>
            <person name="Gonzalez J."/>
            <person name="Henrissat B."/>
            <person name="Kuo A."/>
            <person name="Liang C."/>
            <person name="Lipzen A."/>
            <person name="Lutzoni F."/>
            <person name="Magnuson J."/>
            <person name="Mondo S."/>
            <person name="Nolan M."/>
            <person name="Ohm R."/>
            <person name="Pangilinan J."/>
            <person name="Park H.-J."/>
            <person name="Ramirez L."/>
            <person name="Alfaro M."/>
            <person name="Sun H."/>
            <person name="Tritt A."/>
            <person name="Yoshinaga Y."/>
            <person name="Zwiers L.-H."/>
            <person name="Turgeon B."/>
            <person name="Goodwin S."/>
            <person name="Spatafora J."/>
            <person name="Crous P."/>
            <person name="Grigoriev I."/>
        </authorList>
    </citation>
    <scope>NUCLEOTIDE SEQUENCE</scope>
    <source>
        <strain evidence="2">HMLAC05119</strain>
    </source>
</reference>
<feature type="compositionally biased region" description="Basic and acidic residues" evidence="1">
    <location>
        <begin position="161"/>
        <end position="171"/>
    </location>
</feature>
<proteinExistence type="predicted"/>